<name>A0A9J5XFB4_SOLCO</name>
<organism evidence="1 2">
    <name type="scientific">Solanum commersonii</name>
    <name type="common">Commerson's wild potato</name>
    <name type="synonym">Commerson's nightshade</name>
    <dbReference type="NCBI Taxonomy" id="4109"/>
    <lineage>
        <taxon>Eukaryota</taxon>
        <taxon>Viridiplantae</taxon>
        <taxon>Streptophyta</taxon>
        <taxon>Embryophyta</taxon>
        <taxon>Tracheophyta</taxon>
        <taxon>Spermatophyta</taxon>
        <taxon>Magnoliopsida</taxon>
        <taxon>eudicotyledons</taxon>
        <taxon>Gunneridae</taxon>
        <taxon>Pentapetalae</taxon>
        <taxon>asterids</taxon>
        <taxon>lamiids</taxon>
        <taxon>Solanales</taxon>
        <taxon>Solanaceae</taxon>
        <taxon>Solanoideae</taxon>
        <taxon>Solaneae</taxon>
        <taxon>Solanum</taxon>
    </lineage>
</organism>
<keyword evidence="2" id="KW-1185">Reference proteome</keyword>
<dbReference type="EMBL" id="JACXVP010000009">
    <property type="protein sequence ID" value="KAG5585932.1"/>
    <property type="molecule type" value="Genomic_DNA"/>
</dbReference>
<sequence length="64" mass="7019">MSTHSLGHQSSGLGFATSFSVKSNGCKKLNLDLRKGRRMEKTHFQLGEDEILLSSSLAQNPLQT</sequence>
<accession>A0A9J5XFB4</accession>
<evidence type="ECO:0000313" key="1">
    <source>
        <dbReference type="EMBL" id="KAG5585932.1"/>
    </source>
</evidence>
<evidence type="ECO:0000313" key="2">
    <source>
        <dbReference type="Proteomes" id="UP000824120"/>
    </source>
</evidence>
<dbReference type="AlphaFoldDB" id="A0A9J5XFB4"/>
<comment type="caution">
    <text evidence="1">The sequence shown here is derived from an EMBL/GenBank/DDBJ whole genome shotgun (WGS) entry which is preliminary data.</text>
</comment>
<reference evidence="1 2" key="1">
    <citation type="submission" date="2020-09" db="EMBL/GenBank/DDBJ databases">
        <title>De no assembly of potato wild relative species, Solanum commersonii.</title>
        <authorList>
            <person name="Cho K."/>
        </authorList>
    </citation>
    <scope>NUCLEOTIDE SEQUENCE [LARGE SCALE GENOMIC DNA]</scope>
    <source>
        <strain evidence="1">LZ3.2</strain>
        <tissue evidence="1">Leaf</tissue>
    </source>
</reference>
<gene>
    <name evidence="1" type="ORF">H5410_046366</name>
</gene>
<protein>
    <submittedName>
        <fullName evidence="1">Uncharacterized protein</fullName>
    </submittedName>
</protein>
<proteinExistence type="predicted"/>
<dbReference type="Proteomes" id="UP000824120">
    <property type="component" value="Chromosome 9"/>
</dbReference>